<dbReference type="SUPFAM" id="SSF52266">
    <property type="entry name" value="SGNH hydrolase"/>
    <property type="match status" value="1"/>
</dbReference>
<gene>
    <name evidence="3" type="ORF">PACLA_8A040228</name>
</gene>
<dbReference type="OrthoDB" id="5982747at2759"/>
<dbReference type="Proteomes" id="UP001152795">
    <property type="component" value="Unassembled WGS sequence"/>
</dbReference>
<feature type="region of interest" description="Disordered" evidence="2">
    <location>
        <begin position="287"/>
        <end position="345"/>
    </location>
</feature>
<keyword evidence="4" id="KW-1185">Reference proteome</keyword>
<evidence type="ECO:0000313" key="4">
    <source>
        <dbReference type="Proteomes" id="UP001152795"/>
    </source>
</evidence>
<sequence>MASLTVVNVLYGYFNTKNNKLKWTGSLEDLKAFVLTEIDEETADNTTWRSSGGGRWNFESKQLTVTWLTKSENILFGGEKGNDLTDRVYTFLRRNEINAKNDNTANLKSSIESLLAEESEEESEDSPEESLDRINTLSKKDQGIANRGSDITLGAAYQHEKYEEDMSYEKSQNLHNSSSGKSLQSSQDNDLMQIIEAISDKVKNLATEVRQIKAINPQLNNQDLINDFREENRKLNSQNEQLQERNTDISCTMTDLHMKIKNLVNERDCLVTTLKILHLDRKDIEKQPATSGWRKEESKKESYDQVIHTEDVDLQTKRYKHGKTTRSDQAKSKPKDNANGNTEKSVKTTYIVGDSMIKHLDCHRLKRSVQNGNKRVHAETYRGTTTDAMQYHIKPCLQRKPDEIILHVGTNDLKEKNYIRHYIRNYIRHKNIGVNHLNTYGLHLNRLGTATLARNILLYLNSDRKHN</sequence>
<feature type="region of interest" description="Disordered" evidence="2">
    <location>
        <begin position="163"/>
        <end position="187"/>
    </location>
</feature>
<feature type="compositionally biased region" description="Low complexity" evidence="2">
    <location>
        <begin position="177"/>
        <end position="186"/>
    </location>
</feature>
<comment type="caution">
    <text evidence="3">The sequence shown here is derived from an EMBL/GenBank/DDBJ whole genome shotgun (WGS) entry which is preliminary data.</text>
</comment>
<reference evidence="3" key="1">
    <citation type="submission" date="2020-04" db="EMBL/GenBank/DDBJ databases">
        <authorList>
            <person name="Alioto T."/>
            <person name="Alioto T."/>
            <person name="Gomez Garrido J."/>
        </authorList>
    </citation>
    <scope>NUCLEOTIDE SEQUENCE</scope>
    <source>
        <strain evidence="3">A484AB</strain>
    </source>
</reference>
<feature type="compositionally biased region" description="Acidic residues" evidence="2">
    <location>
        <begin position="115"/>
        <end position="129"/>
    </location>
</feature>
<dbReference type="Gene3D" id="3.40.50.12690">
    <property type="match status" value="1"/>
</dbReference>
<feature type="coiled-coil region" evidence="1">
    <location>
        <begin position="221"/>
        <end position="252"/>
    </location>
</feature>
<protein>
    <submittedName>
        <fullName evidence="3">Uncharacterized protein</fullName>
    </submittedName>
</protein>
<evidence type="ECO:0000256" key="2">
    <source>
        <dbReference type="SAM" id="MobiDB-lite"/>
    </source>
</evidence>
<feature type="compositionally biased region" description="Basic and acidic residues" evidence="2">
    <location>
        <begin position="293"/>
        <end position="316"/>
    </location>
</feature>
<feature type="compositionally biased region" description="Basic and acidic residues" evidence="2">
    <location>
        <begin position="325"/>
        <end position="336"/>
    </location>
</feature>
<organism evidence="3 4">
    <name type="scientific">Paramuricea clavata</name>
    <name type="common">Red gorgonian</name>
    <name type="synonym">Violescent sea-whip</name>
    <dbReference type="NCBI Taxonomy" id="317549"/>
    <lineage>
        <taxon>Eukaryota</taxon>
        <taxon>Metazoa</taxon>
        <taxon>Cnidaria</taxon>
        <taxon>Anthozoa</taxon>
        <taxon>Octocorallia</taxon>
        <taxon>Malacalcyonacea</taxon>
        <taxon>Plexauridae</taxon>
        <taxon>Paramuricea</taxon>
    </lineage>
</organism>
<dbReference type="AlphaFoldDB" id="A0A6S7HDC9"/>
<proteinExistence type="predicted"/>
<evidence type="ECO:0000256" key="1">
    <source>
        <dbReference type="SAM" id="Coils"/>
    </source>
</evidence>
<feature type="region of interest" description="Disordered" evidence="2">
    <location>
        <begin position="114"/>
        <end position="139"/>
    </location>
</feature>
<name>A0A6S7HDC9_PARCT</name>
<evidence type="ECO:0000313" key="3">
    <source>
        <dbReference type="EMBL" id="CAB4001237.1"/>
    </source>
</evidence>
<accession>A0A6S7HDC9</accession>
<dbReference type="EMBL" id="CACRXK020004038">
    <property type="protein sequence ID" value="CAB4001237.1"/>
    <property type="molecule type" value="Genomic_DNA"/>
</dbReference>
<keyword evidence="1" id="KW-0175">Coiled coil</keyword>